<dbReference type="EMBL" id="BARW01007305">
    <property type="protein sequence ID" value="GAI86545.1"/>
    <property type="molecule type" value="Genomic_DNA"/>
</dbReference>
<organism evidence="1">
    <name type="scientific">marine sediment metagenome</name>
    <dbReference type="NCBI Taxonomy" id="412755"/>
    <lineage>
        <taxon>unclassified sequences</taxon>
        <taxon>metagenomes</taxon>
        <taxon>ecological metagenomes</taxon>
    </lineage>
</organism>
<gene>
    <name evidence="1" type="ORF">S12H4_15235</name>
</gene>
<sequence>TGAAIDNIGNQGGAGSGAANRDGTLVAGAWSSIWEVDATPVVPQSLGFDGTFVDCGSAADIDDLHGADFTAEMWVRENVKGETEVFIEKGNIGAGWYIREITSTIFAIINLDDTDASLDFTEAYSPNGDKIWHHVAITWDFSELTLEGFYDGISVGTDVGVGNPVTDAAVNLYLGARGGASQKLQGAMGWTRISDTIRYTANFVPDGRTNPPAADGNTIRQFNFTDGAGLTLTDATATANGTITMGAGQWNNTPDMEIDEPGAAIYGPKGYNLGSDAANDGMYIEQVVVAETDYVVFPNLSIGESGRARPRIRVEDVTGAADVVIFNGPMLYGQHTGANGSATLIPTAPRWIADALIGATYYNITDGSSAVITDNTEGVATGVLAGGTDDDWDTNDFFVIMFPRGYCER</sequence>
<dbReference type="AlphaFoldDB" id="X1TG42"/>
<dbReference type="Pfam" id="PF13385">
    <property type="entry name" value="Laminin_G_3"/>
    <property type="match status" value="1"/>
</dbReference>
<evidence type="ECO:0008006" key="2">
    <source>
        <dbReference type="Google" id="ProtNLM"/>
    </source>
</evidence>
<accession>X1TG42</accession>
<feature type="non-terminal residue" evidence="1">
    <location>
        <position position="1"/>
    </location>
</feature>
<proteinExistence type="predicted"/>
<protein>
    <recommendedName>
        <fullName evidence="2">LamG-like jellyroll fold domain-containing protein</fullName>
    </recommendedName>
</protein>
<evidence type="ECO:0000313" key="1">
    <source>
        <dbReference type="EMBL" id="GAI86545.1"/>
    </source>
</evidence>
<feature type="non-terminal residue" evidence="1">
    <location>
        <position position="409"/>
    </location>
</feature>
<name>X1TG42_9ZZZZ</name>
<dbReference type="InterPro" id="IPR013320">
    <property type="entry name" value="ConA-like_dom_sf"/>
</dbReference>
<dbReference type="SUPFAM" id="SSF49899">
    <property type="entry name" value="Concanavalin A-like lectins/glucanases"/>
    <property type="match status" value="1"/>
</dbReference>
<dbReference type="Gene3D" id="2.60.120.200">
    <property type="match status" value="1"/>
</dbReference>
<reference evidence="1" key="1">
    <citation type="journal article" date="2014" name="Front. Microbiol.">
        <title>High frequency of phylogenetically diverse reductive dehalogenase-homologous genes in deep subseafloor sedimentary metagenomes.</title>
        <authorList>
            <person name="Kawai M."/>
            <person name="Futagami T."/>
            <person name="Toyoda A."/>
            <person name="Takaki Y."/>
            <person name="Nishi S."/>
            <person name="Hori S."/>
            <person name="Arai W."/>
            <person name="Tsubouchi T."/>
            <person name="Morono Y."/>
            <person name="Uchiyama I."/>
            <person name="Ito T."/>
            <person name="Fujiyama A."/>
            <person name="Inagaki F."/>
            <person name="Takami H."/>
        </authorList>
    </citation>
    <scope>NUCLEOTIDE SEQUENCE</scope>
    <source>
        <strain evidence="1">Expedition CK06-06</strain>
    </source>
</reference>
<comment type="caution">
    <text evidence="1">The sequence shown here is derived from an EMBL/GenBank/DDBJ whole genome shotgun (WGS) entry which is preliminary data.</text>
</comment>